<dbReference type="OrthoDB" id="289250at2759"/>
<organism evidence="3 4">
    <name type="scientific">Phytophthora fragariaefolia</name>
    <dbReference type="NCBI Taxonomy" id="1490495"/>
    <lineage>
        <taxon>Eukaryota</taxon>
        <taxon>Sar</taxon>
        <taxon>Stramenopiles</taxon>
        <taxon>Oomycota</taxon>
        <taxon>Peronosporomycetes</taxon>
        <taxon>Peronosporales</taxon>
        <taxon>Peronosporaceae</taxon>
        <taxon>Phytophthora</taxon>
    </lineage>
</organism>
<keyword evidence="4" id="KW-1185">Reference proteome</keyword>
<evidence type="ECO:0000256" key="1">
    <source>
        <dbReference type="SAM" id="MobiDB-lite"/>
    </source>
</evidence>
<gene>
    <name evidence="3" type="ORF">Pfra01_000266900</name>
</gene>
<feature type="region of interest" description="Disordered" evidence="1">
    <location>
        <begin position="62"/>
        <end position="89"/>
    </location>
</feature>
<proteinExistence type="predicted"/>
<evidence type="ECO:0000259" key="2">
    <source>
        <dbReference type="Pfam" id="PF07780"/>
    </source>
</evidence>
<dbReference type="Pfam" id="PF07780">
    <property type="entry name" value="Spb1_C"/>
    <property type="match status" value="1"/>
</dbReference>
<name>A0A9W6TXC3_9STRA</name>
<accession>A0A9W6TXC3</accession>
<reference evidence="3" key="1">
    <citation type="submission" date="2023-04" db="EMBL/GenBank/DDBJ databases">
        <title>Phytophthora fragariaefolia NBRC 109709.</title>
        <authorList>
            <person name="Ichikawa N."/>
            <person name="Sato H."/>
            <person name="Tonouchi N."/>
        </authorList>
    </citation>
    <scope>NUCLEOTIDE SEQUENCE</scope>
    <source>
        <strain evidence="3">NBRC 109709</strain>
    </source>
</reference>
<feature type="domain" description="Ribosomal RNA methyltransferase SPB1-like C-terminal" evidence="2">
    <location>
        <begin position="152"/>
        <end position="363"/>
    </location>
</feature>
<dbReference type="Proteomes" id="UP001165121">
    <property type="component" value="Unassembled WGS sequence"/>
</dbReference>
<dbReference type="InterPro" id="IPR012920">
    <property type="entry name" value="rRNA_MeTfrase_SPB1-like_C"/>
</dbReference>
<sequence length="370" mass="41523">MGFVANLYCDVLQSSDDSDDDDGDLNVSLKVPEKASAAVSRWFSDNKLFDGIDEKEDLTLPEMPKTDKEIRHAKRKAALERKERRAKKKLKKEEKEYELEFGTEFDVAAPVDSDDELAMAAEADGESDDEATAEKKSLIRSGMGAALKGVHSSSDKIEVVAAGDEPDENALPVMDDRKYDSDHEDYDAEDRAKTMALASMMVQKSKAKDLIDASYNRYAWNDSDALPDWFADDEEKHYRPQIPIPKNVLAQMKERFMEMATKPVKKVAEARGRKQRLQMKKLKAAKKKATDIANLPDMSTREKLKAIDRAMKGARLKKDSKVYVVSTRGGTKTAGGKKAGKGKVKLVDPRMKSDKRNADIRAKRGKKRKR</sequence>
<feature type="compositionally biased region" description="Basic and acidic residues" evidence="1">
    <location>
        <begin position="345"/>
        <end position="362"/>
    </location>
</feature>
<dbReference type="GO" id="GO:0005634">
    <property type="term" value="C:nucleus"/>
    <property type="evidence" value="ECO:0007669"/>
    <property type="project" value="InterPro"/>
</dbReference>
<protein>
    <submittedName>
        <fullName evidence="3">Unnamed protein product</fullName>
    </submittedName>
</protein>
<dbReference type="AlphaFoldDB" id="A0A9W6TXC3"/>
<evidence type="ECO:0000313" key="4">
    <source>
        <dbReference type="Proteomes" id="UP001165121"/>
    </source>
</evidence>
<dbReference type="EMBL" id="BSXT01000214">
    <property type="protein sequence ID" value="GMF21011.1"/>
    <property type="molecule type" value="Genomic_DNA"/>
</dbReference>
<dbReference type="GO" id="GO:0008168">
    <property type="term" value="F:methyltransferase activity"/>
    <property type="evidence" value="ECO:0007669"/>
    <property type="project" value="InterPro"/>
</dbReference>
<feature type="region of interest" description="Disordered" evidence="1">
    <location>
        <begin position="328"/>
        <end position="370"/>
    </location>
</feature>
<comment type="caution">
    <text evidence="3">The sequence shown here is derived from an EMBL/GenBank/DDBJ whole genome shotgun (WGS) entry which is preliminary data.</text>
</comment>
<evidence type="ECO:0000313" key="3">
    <source>
        <dbReference type="EMBL" id="GMF21011.1"/>
    </source>
</evidence>
<dbReference type="GO" id="GO:0006364">
    <property type="term" value="P:rRNA processing"/>
    <property type="evidence" value="ECO:0007669"/>
    <property type="project" value="InterPro"/>
</dbReference>
<feature type="region of interest" description="Disordered" evidence="1">
    <location>
        <begin position="161"/>
        <end position="187"/>
    </location>
</feature>